<dbReference type="InterPro" id="IPR030374">
    <property type="entry name" value="PABS"/>
</dbReference>
<protein>
    <submittedName>
        <fullName evidence="5">Spermidine synthase</fullName>
        <ecNumber evidence="5">2.5.1.16</ecNumber>
    </submittedName>
</protein>
<gene>
    <name evidence="6" type="ORF">DAR2_0625</name>
    <name evidence="5" type="ORF">DAR3_0621</name>
</gene>
<dbReference type="PROSITE" id="PS51006">
    <property type="entry name" value="PABS_2"/>
    <property type="match status" value="1"/>
</dbReference>
<evidence type="ECO:0000256" key="3">
    <source>
        <dbReference type="ARBA" id="ARBA00023115"/>
    </source>
</evidence>
<feature type="domain" description="PABS" evidence="4">
    <location>
        <begin position="1"/>
        <end position="234"/>
    </location>
</feature>
<evidence type="ECO:0000259" key="4">
    <source>
        <dbReference type="PROSITE" id="PS51006"/>
    </source>
</evidence>
<dbReference type="PANTHER" id="PTHR43317:SF1">
    <property type="entry name" value="THERMOSPERMINE SYNTHASE ACAULIS5"/>
    <property type="match status" value="1"/>
</dbReference>
<keyword evidence="3" id="KW-0620">Polyamine biosynthesis</keyword>
<sequence length="268" mass="29258">MLGAFFVPVPQPMPPAPPAPPVHDLPPGQAQLRQTREALTLQFAGSPSIQSSMSLLNPHALDLEYTRLMMGFLLFDSAPARILMIGLGGGSLPKFCHRYLPQADIEVVEIDPGVIALREAFRVPANDARFRIIQADGKAYLQGDPAPADVLLVDAYDGKGMPAALCEAGFFRDCHRALSPQGILVLNLHLESETCQVCLDHLRAVFGTALFEVIDDDMTNCIVFACKGERFEETDLGAALRKPAHLAKDAWRQLAPTFKVIEATLTMR</sequence>
<keyword evidence="2 5" id="KW-0808">Transferase</keyword>
<dbReference type="SUPFAM" id="SSF53335">
    <property type="entry name" value="S-adenosyl-L-methionine-dependent methyltransferases"/>
    <property type="match status" value="1"/>
</dbReference>
<comment type="similarity">
    <text evidence="1">Belongs to the spermidine/spermine synthase family.</text>
</comment>
<dbReference type="Gene3D" id="3.40.50.150">
    <property type="entry name" value="Vaccinia Virus protein VP39"/>
    <property type="match status" value="1"/>
</dbReference>
<organism evidence="5">
    <name type="scientific">plant metagenome</name>
    <dbReference type="NCBI Taxonomy" id="1297885"/>
    <lineage>
        <taxon>unclassified sequences</taxon>
        <taxon>metagenomes</taxon>
        <taxon>organismal metagenomes</taxon>
    </lineage>
</organism>
<evidence type="ECO:0000256" key="2">
    <source>
        <dbReference type="ARBA" id="ARBA00022679"/>
    </source>
</evidence>
<dbReference type="Pfam" id="PF01564">
    <property type="entry name" value="Spermine_synth"/>
    <property type="match status" value="1"/>
</dbReference>
<dbReference type="GO" id="GO:0006596">
    <property type="term" value="P:polyamine biosynthetic process"/>
    <property type="evidence" value="ECO:0007669"/>
    <property type="project" value="UniProtKB-KW"/>
</dbReference>
<dbReference type="PANTHER" id="PTHR43317">
    <property type="entry name" value="THERMOSPERMINE SYNTHASE ACAULIS5"/>
    <property type="match status" value="1"/>
</dbReference>
<reference evidence="5" key="1">
    <citation type="submission" date="2019-03" db="EMBL/GenBank/DDBJ databases">
        <authorList>
            <person name="Danneels B."/>
        </authorList>
    </citation>
    <scope>NUCLEOTIDE SEQUENCE</scope>
</reference>
<evidence type="ECO:0000313" key="5">
    <source>
        <dbReference type="EMBL" id="VFR64175.1"/>
    </source>
</evidence>
<dbReference type="NCBIfam" id="NF037959">
    <property type="entry name" value="MFS_SpdSyn"/>
    <property type="match status" value="1"/>
</dbReference>
<dbReference type="EC" id="2.5.1.16" evidence="5"/>
<dbReference type="GO" id="GO:0004766">
    <property type="term" value="F:spermidine synthase activity"/>
    <property type="evidence" value="ECO:0007669"/>
    <property type="project" value="UniProtKB-EC"/>
</dbReference>
<dbReference type="AlphaFoldDB" id="A0A484SQR5"/>
<dbReference type="InterPro" id="IPR029063">
    <property type="entry name" value="SAM-dependent_MTases_sf"/>
</dbReference>
<dbReference type="CDD" id="cd02440">
    <property type="entry name" value="AdoMet_MTases"/>
    <property type="match status" value="1"/>
</dbReference>
<dbReference type="EMBL" id="CAADIL010000017">
    <property type="protein sequence ID" value="VFR73824.1"/>
    <property type="molecule type" value="Genomic_DNA"/>
</dbReference>
<evidence type="ECO:0000313" key="6">
    <source>
        <dbReference type="EMBL" id="VFR73824.1"/>
    </source>
</evidence>
<evidence type="ECO:0000256" key="1">
    <source>
        <dbReference type="ARBA" id="ARBA00007867"/>
    </source>
</evidence>
<accession>A0A484SQR5</accession>
<dbReference type="EMBL" id="CAADIJ010000003">
    <property type="protein sequence ID" value="VFR64175.1"/>
    <property type="molecule type" value="Genomic_DNA"/>
</dbReference>
<name>A0A484SQR5_9ZZZZ</name>
<proteinExistence type="inferred from homology"/>